<comment type="similarity">
    <text evidence="2">Belongs to the class-I pyridoxal-phosphate-dependent aminotransferase family.</text>
</comment>
<dbReference type="InterPro" id="IPR015421">
    <property type="entry name" value="PyrdxlP-dep_Trfase_major"/>
</dbReference>
<gene>
    <name evidence="8" type="ORF">NW762_008927</name>
</gene>
<dbReference type="Pfam" id="PF00155">
    <property type="entry name" value="Aminotran_1_2"/>
    <property type="match status" value="1"/>
</dbReference>
<dbReference type="PANTHER" id="PTHR42790">
    <property type="entry name" value="AMINOTRANSFERASE"/>
    <property type="match status" value="1"/>
</dbReference>
<sequence length="503" mass="56354">MSSTALTQQSLSETSLCSESLHDALPESQDGVTKPYARRWEHRYSAENLAQSPSPLKESASSLDTSNVIPLGTGRPAAQYYPWDSMAMHATPASMKSVMSSRSLNMTCTRGEANFDLSGVLDYGLPSGSPKLIGYFEEHVKAIRSPLYKDWEVSLTCGTTAALEIVLRMFCNRGDWILAEKFTYAGMTTAVRTQGLNVLGVEMDQDGLLPSDLDAKLEGWNEARGPKPFVLYMIPSGQNPTGITQSTERKRAIYRVAEKHDLYIIEDDPYYFLHLGGSSKEYSSNTDCNISTEEYAKKLPTSYLSLDVSGRVLRLDSASKVLAPGLRFGWVTASAQIIDMYVCTAEISSLSPSGPSQVMVYKLLSETWGHHGFMSWLNYLSSQYRQRRDDLLAACSRHLPSNICRWNAPEAGMFLWLRIDLSYHPSCGQSGWLNSIEDHQDIESRLHQKAQEHGVMVAMGSWFALETEKREMFFRMTYVAASKSELEQAILRFSQVLRAEFNF</sequence>
<evidence type="ECO:0000256" key="2">
    <source>
        <dbReference type="ARBA" id="ARBA00007441"/>
    </source>
</evidence>
<dbReference type="OrthoDB" id="691673at2759"/>
<evidence type="ECO:0000313" key="8">
    <source>
        <dbReference type="EMBL" id="KAJ4256831.1"/>
    </source>
</evidence>
<dbReference type="InterPro" id="IPR050859">
    <property type="entry name" value="Class-I_PLP-dep_aminotransf"/>
</dbReference>
<comment type="caution">
    <text evidence="8">The sequence shown here is derived from an EMBL/GenBank/DDBJ whole genome shotgun (WGS) entry which is preliminary data.</text>
</comment>
<dbReference type="GO" id="GO:0019878">
    <property type="term" value="P:lysine biosynthetic process via aminoadipic acid"/>
    <property type="evidence" value="ECO:0007669"/>
    <property type="project" value="TreeGrafter"/>
</dbReference>
<keyword evidence="5" id="KW-0663">Pyridoxal phosphate</keyword>
<evidence type="ECO:0000259" key="7">
    <source>
        <dbReference type="Pfam" id="PF00155"/>
    </source>
</evidence>
<dbReference type="GO" id="GO:0047536">
    <property type="term" value="F:2-aminoadipate transaminase activity"/>
    <property type="evidence" value="ECO:0007669"/>
    <property type="project" value="TreeGrafter"/>
</dbReference>
<dbReference type="GO" id="GO:0008793">
    <property type="term" value="F:aromatic-amino-acid transaminase activity"/>
    <property type="evidence" value="ECO:0007669"/>
    <property type="project" value="TreeGrafter"/>
</dbReference>
<feature type="region of interest" description="Disordered" evidence="6">
    <location>
        <begin position="48"/>
        <end position="68"/>
    </location>
</feature>
<reference evidence="8" key="1">
    <citation type="submission" date="2022-09" db="EMBL/GenBank/DDBJ databases">
        <title>Fusarium specimens isolated from Avocado Roots.</title>
        <authorList>
            <person name="Stajich J."/>
            <person name="Roper C."/>
            <person name="Heimlech-Rivalta G."/>
        </authorList>
    </citation>
    <scope>NUCLEOTIDE SEQUENCE</scope>
    <source>
        <strain evidence="8">CF00136</strain>
    </source>
</reference>
<dbReference type="AlphaFoldDB" id="A0A9W8VEX4"/>
<dbReference type="CDD" id="cd00609">
    <property type="entry name" value="AAT_like"/>
    <property type="match status" value="1"/>
</dbReference>
<dbReference type="GO" id="GO:0006571">
    <property type="term" value="P:tyrosine biosynthetic process"/>
    <property type="evidence" value="ECO:0007669"/>
    <property type="project" value="TreeGrafter"/>
</dbReference>
<evidence type="ECO:0000256" key="3">
    <source>
        <dbReference type="ARBA" id="ARBA00022576"/>
    </source>
</evidence>
<dbReference type="EMBL" id="JAOQAZ010000018">
    <property type="protein sequence ID" value="KAJ4256831.1"/>
    <property type="molecule type" value="Genomic_DNA"/>
</dbReference>
<dbReference type="Proteomes" id="UP001152049">
    <property type="component" value="Unassembled WGS sequence"/>
</dbReference>
<dbReference type="GO" id="GO:0009074">
    <property type="term" value="P:aromatic amino acid family catabolic process"/>
    <property type="evidence" value="ECO:0007669"/>
    <property type="project" value="TreeGrafter"/>
</dbReference>
<keyword evidence="4" id="KW-0808">Transferase</keyword>
<comment type="cofactor">
    <cofactor evidence="1">
        <name>pyridoxal 5'-phosphate</name>
        <dbReference type="ChEBI" id="CHEBI:597326"/>
    </cofactor>
</comment>
<evidence type="ECO:0000256" key="1">
    <source>
        <dbReference type="ARBA" id="ARBA00001933"/>
    </source>
</evidence>
<evidence type="ECO:0000256" key="6">
    <source>
        <dbReference type="SAM" id="MobiDB-lite"/>
    </source>
</evidence>
<dbReference type="Gene3D" id="3.40.640.10">
    <property type="entry name" value="Type I PLP-dependent aspartate aminotransferase-like (Major domain)"/>
    <property type="match status" value="1"/>
</dbReference>
<keyword evidence="3" id="KW-0032">Aminotransferase</keyword>
<dbReference type="GO" id="GO:0030170">
    <property type="term" value="F:pyridoxal phosphate binding"/>
    <property type="evidence" value="ECO:0007669"/>
    <property type="project" value="InterPro"/>
</dbReference>
<dbReference type="InterPro" id="IPR004839">
    <property type="entry name" value="Aminotransferase_I/II_large"/>
</dbReference>
<protein>
    <recommendedName>
        <fullName evidence="7">Aminotransferase class I/classII large domain-containing protein</fullName>
    </recommendedName>
</protein>
<organism evidence="8 9">
    <name type="scientific">Fusarium torreyae</name>
    <dbReference type="NCBI Taxonomy" id="1237075"/>
    <lineage>
        <taxon>Eukaryota</taxon>
        <taxon>Fungi</taxon>
        <taxon>Dikarya</taxon>
        <taxon>Ascomycota</taxon>
        <taxon>Pezizomycotina</taxon>
        <taxon>Sordariomycetes</taxon>
        <taxon>Hypocreomycetidae</taxon>
        <taxon>Hypocreales</taxon>
        <taxon>Nectriaceae</taxon>
        <taxon>Fusarium</taxon>
    </lineage>
</organism>
<dbReference type="SUPFAM" id="SSF53383">
    <property type="entry name" value="PLP-dependent transferases"/>
    <property type="match status" value="1"/>
</dbReference>
<name>A0A9W8VEX4_9HYPO</name>
<dbReference type="PANTHER" id="PTHR42790:SF21">
    <property type="entry name" value="AROMATIC_AMINOADIPATE AMINOTRANSFERASE 1"/>
    <property type="match status" value="1"/>
</dbReference>
<proteinExistence type="inferred from homology"/>
<evidence type="ECO:0000256" key="5">
    <source>
        <dbReference type="ARBA" id="ARBA00022898"/>
    </source>
</evidence>
<evidence type="ECO:0000256" key="4">
    <source>
        <dbReference type="ARBA" id="ARBA00022679"/>
    </source>
</evidence>
<evidence type="ECO:0000313" key="9">
    <source>
        <dbReference type="Proteomes" id="UP001152049"/>
    </source>
</evidence>
<keyword evidence="9" id="KW-1185">Reference proteome</keyword>
<feature type="domain" description="Aminotransferase class I/classII large" evidence="7">
    <location>
        <begin position="148"/>
        <end position="490"/>
    </location>
</feature>
<accession>A0A9W8VEX4</accession>
<dbReference type="InterPro" id="IPR015424">
    <property type="entry name" value="PyrdxlP-dep_Trfase"/>
</dbReference>